<gene>
    <name evidence="12" type="ORF">ECRASSUSDP1_LOCUS15791</name>
</gene>
<keyword evidence="6" id="KW-0227">DNA damage</keyword>
<comment type="cofactor">
    <cofactor evidence="1">
        <name>Mn(2+)</name>
        <dbReference type="ChEBI" id="CHEBI:29035"/>
    </cofactor>
</comment>
<accession>A0AAD2CZB3</accession>
<reference evidence="12" key="1">
    <citation type="submission" date="2023-07" db="EMBL/GenBank/DDBJ databases">
        <authorList>
            <consortium name="AG Swart"/>
            <person name="Singh M."/>
            <person name="Singh A."/>
            <person name="Seah K."/>
            <person name="Emmerich C."/>
        </authorList>
    </citation>
    <scope>NUCLEOTIDE SEQUENCE</scope>
    <source>
        <strain evidence="12">DP1</strain>
    </source>
</reference>
<evidence type="ECO:0000313" key="12">
    <source>
        <dbReference type="EMBL" id="CAI2374438.1"/>
    </source>
</evidence>
<comment type="caution">
    <text evidence="12">The sequence shown here is derived from an EMBL/GenBank/DDBJ whole genome shotgun (WGS) entry which is preliminary data.</text>
</comment>
<proteinExistence type="predicted"/>
<dbReference type="Pfam" id="PF03372">
    <property type="entry name" value="Exo_endo_phos"/>
    <property type="match status" value="1"/>
</dbReference>
<evidence type="ECO:0000256" key="6">
    <source>
        <dbReference type="ARBA" id="ARBA00022763"/>
    </source>
</evidence>
<comment type="subcellular location">
    <subcellularLocation>
        <location evidence="3">Nucleus</location>
        <location evidence="3">PML body</location>
    </subcellularLocation>
</comment>
<protein>
    <recommendedName>
        <fullName evidence="11">Endonuclease/exonuclease/phosphatase domain-containing protein</fullName>
    </recommendedName>
</protein>
<evidence type="ECO:0000256" key="8">
    <source>
        <dbReference type="ARBA" id="ARBA00022842"/>
    </source>
</evidence>
<dbReference type="InterPro" id="IPR051547">
    <property type="entry name" value="TDP2-like"/>
</dbReference>
<comment type="cofactor">
    <cofactor evidence="2">
        <name>Mg(2+)</name>
        <dbReference type="ChEBI" id="CHEBI:18420"/>
    </cofactor>
</comment>
<evidence type="ECO:0000256" key="3">
    <source>
        <dbReference type="ARBA" id="ARBA00004322"/>
    </source>
</evidence>
<dbReference type="GO" id="GO:0070260">
    <property type="term" value="F:5'-tyrosyl-DNA phosphodiesterase activity"/>
    <property type="evidence" value="ECO:0007669"/>
    <property type="project" value="TreeGrafter"/>
</dbReference>
<dbReference type="PANTHER" id="PTHR15822">
    <property type="entry name" value="TRAF AND TNF RECEPTOR-ASSOCIATED PROTEIN"/>
    <property type="match status" value="1"/>
</dbReference>
<dbReference type="InterPro" id="IPR036691">
    <property type="entry name" value="Endo/exonu/phosph_ase_sf"/>
</dbReference>
<keyword evidence="7" id="KW-0378">Hydrolase</keyword>
<feature type="domain" description="Endonuclease/exonuclease/phosphatase" evidence="11">
    <location>
        <begin position="103"/>
        <end position="335"/>
    </location>
</feature>
<dbReference type="Proteomes" id="UP001295684">
    <property type="component" value="Unassembled WGS sequence"/>
</dbReference>
<keyword evidence="10" id="KW-0539">Nucleus</keyword>
<evidence type="ECO:0000256" key="7">
    <source>
        <dbReference type="ARBA" id="ARBA00022801"/>
    </source>
</evidence>
<dbReference type="GO" id="GO:0004518">
    <property type="term" value="F:nuclease activity"/>
    <property type="evidence" value="ECO:0007669"/>
    <property type="project" value="UniProtKB-KW"/>
</dbReference>
<dbReference type="GO" id="GO:0046872">
    <property type="term" value="F:metal ion binding"/>
    <property type="evidence" value="ECO:0007669"/>
    <property type="project" value="UniProtKB-KW"/>
</dbReference>
<evidence type="ECO:0000313" key="13">
    <source>
        <dbReference type="Proteomes" id="UP001295684"/>
    </source>
</evidence>
<keyword evidence="5" id="KW-0479">Metal-binding</keyword>
<keyword evidence="8" id="KW-0460">Magnesium</keyword>
<dbReference type="GO" id="GO:0006302">
    <property type="term" value="P:double-strand break repair"/>
    <property type="evidence" value="ECO:0007669"/>
    <property type="project" value="TreeGrafter"/>
</dbReference>
<dbReference type="InterPro" id="IPR005135">
    <property type="entry name" value="Endo/exonuclease/phosphatase"/>
</dbReference>
<keyword evidence="13" id="KW-1185">Reference proteome</keyword>
<evidence type="ECO:0000256" key="10">
    <source>
        <dbReference type="ARBA" id="ARBA00023242"/>
    </source>
</evidence>
<dbReference type="EMBL" id="CAMPGE010015839">
    <property type="protein sequence ID" value="CAI2374438.1"/>
    <property type="molecule type" value="Genomic_DNA"/>
</dbReference>
<evidence type="ECO:0000259" key="11">
    <source>
        <dbReference type="Pfam" id="PF03372"/>
    </source>
</evidence>
<organism evidence="12 13">
    <name type="scientific">Euplotes crassus</name>
    <dbReference type="NCBI Taxonomy" id="5936"/>
    <lineage>
        <taxon>Eukaryota</taxon>
        <taxon>Sar</taxon>
        <taxon>Alveolata</taxon>
        <taxon>Ciliophora</taxon>
        <taxon>Intramacronucleata</taxon>
        <taxon>Spirotrichea</taxon>
        <taxon>Hypotrichia</taxon>
        <taxon>Euplotida</taxon>
        <taxon>Euplotidae</taxon>
        <taxon>Moneuplotes</taxon>
    </lineage>
</organism>
<dbReference type="GO" id="GO:0003697">
    <property type="term" value="F:single-stranded DNA binding"/>
    <property type="evidence" value="ECO:0007669"/>
    <property type="project" value="TreeGrafter"/>
</dbReference>
<dbReference type="Gene3D" id="3.60.10.10">
    <property type="entry name" value="Endonuclease/exonuclease/phosphatase"/>
    <property type="match status" value="1"/>
</dbReference>
<dbReference type="CDD" id="cd09080">
    <property type="entry name" value="TDP2"/>
    <property type="match status" value="1"/>
</dbReference>
<keyword evidence="9" id="KW-0234">DNA repair</keyword>
<sequence length="345" mass="40717">MEESPERFQTPPRTTLRKCFSVPIKTDMPRDVILSFSNEVIRTEEEGNLSDYIPTLDQRKLVPTHRYNGREWIDCDLNCELSISVDNPELCCPTDISSLSFYTQNIWFKKKNMDERFKNIIQMIKESKADFICLQEVIAPFFEKLVQDEYIRDRYYFSGNTIIDYGLLILCKWPCYFYDYTYKNTWMDRGFLAAETVFNGQTFIVGTTHLESLDNATKRKEQMEYIQTEILKHKDAIFMGDLNFDFNWPDEGKNLDTKLFTDLWTELRDKNEEAFTMNGTTRFKPVVLDHVLLSNSSQFIPKYIKRVGNYCCRNFGRDLINEIREDDVVRTPSDHLGLYSIISLN</sequence>
<evidence type="ECO:0000256" key="4">
    <source>
        <dbReference type="ARBA" id="ARBA00022722"/>
    </source>
</evidence>
<dbReference type="AlphaFoldDB" id="A0AAD2CZB3"/>
<name>A0AAD2CZB3_EUPCR</name>
<evidence type="ECO:0000256" key="2">
    <source>
        <dbReference type="ARBA" id="ARBA00001946"/>
    </source>
</evidence>
<dbReference type="SUPFAM" id="SSF56219">
    <property type="entry name" value="DNase I-like"/>
    <property type="match status" value="1"/>
</dbReference>
<evidence type="ECO:0000256" key="1">
    <source>
        <dbReference type="ARBA" id="ARBA00001936"/>
    </source>
</evidence>
<dbReference type="GO" id="GO:0005737">
    <property type="term" value="C:cytoplasm"/>
    <property type="evidence" value="ECO:0007669"/>
    <property type="project" value="TreeGrafter"/>
</dbReference>
<evidence type="ECO:0000256" key="9">
    <source>
        <dbReference type="ARBA" id="ARBA00023204"/>
    </source>
</evidence>
<evidence type="ECO:0000256" key="5">
    <source>
        <dbReference type="ARBA" id="ARBA00022723"/>
    </source>
</evidence>
<dbReference type="PANTHER" id="PTHR15822:SF4">
    <property type="entry name" value="TYROSYL-DNA PHOSPHODIESTERASE 2"/>
    <property type="match status" value="1"/>
</dbReference>
<keyword evidence="4" id="KW-0540">Nuclease</keyword>